<dbReference type="HOGENOM" id="CLU_134973_12_0_9"/>
<dbReference type="CDD" id="cd00371">
    <property type="entry name" value="HMA"/>
    <property type="match status" value="1"/>
</dbReference>
<dbReference type="eggNOG" id="COG2608">
    <property type="taxonomic scope" value="Bacteria"/>
</dbReference>
<gene>
    <name evidence="2" type="ORF">Clopa_0193</name>
</gene>
<evidence type="ECO:0000313" key="3">
    <source>
        <dbReference type="Proteomes" id="UP000013523"/>
    </source>
</evidence>
<accession>R4K6I4</accession>
<protein>
    <submittedName>
        <fullName evidence="2">Copper chaperone</fullName>
    </submittedName>
</protein>
<feature type="domain" description="HMA" evidence="1">
    <location>
        <begin position="1"/>
        <end position="67"/>
    </location>
</feature>
<dbReference type="InterPro" id="IPR006121">
    <property type="entry name" value="HMA_dom"/>
</dbReference>
<dbReference type="KEGG" id="cpas:Clopa_0193"/>
<dbReference type="AlphaFoldDB" id="R4K6I4"/>
<dbReference type="EMBL" id="CP003261">
    <property type="protein sequence ID" value="AGK95260.1"/>
    <property type="molecule type" value="Genomic_DNA"/>
</dbReference>
<dbReference type="STRING" id="86416.Clopa_0193"/>
<dbReference type="GO" id="GO:0046872">
    <property type="term" value="F:metal ion binding"/>
    <property type="evidence" value="ECO:0007669"/>
    <property type="project" value="InterPro"/>
</dbReference>
<dbReference type="PROSITE" id="PS50846">
    <property type="entry name" value="HMA_2"/>
    <property type="match status" value="1"/>
</dbReference>
<dbReference type="Gene3D" id="3.30.70.100">
    <property type="match status" value="1"/>
</dbReference>
<proteinExistence type="predicted"/>
<dbReference type="SUPFAM" id="SSF55008">
    <property type="entry name" value="HMA, heavy metal-associated domain"/>
    <property type="match status" value="1"/>
</dbReference>
<dbReference type="Proteomes" id="UP000013523">
    <property type="component" value="Chromosome"/>
</dbReference>
<dbReference type="RefSeq" id="WP_015613587.1">
    <property type="nucleotide sequence ID" value="NC_021182.1"/>
</dbReference>
<sequence>MKSILKICNIRTLRDVSVVRNSIASNEGIVACQINKEKGEIEIVYDAYSINMDKVIEAIEDLGFTVI</sequence>
<evidence type="ECO:0000313" key="2">
    <source>
        <dbReference type="EMBL" id="AGK95260.1"/>
    </source>
</evidence>
<name>R4K6I4_CLOPA</name>
<dbReference type="InterPro" id="IPR036163">
    <property type="entry name" value="HMA_dom_sf"/>
</dbReference>
<organism evidence="2 3">
    <name type="scientific">Clostridium pasteurianum BC1</name>
    <dbReference type="NCBI Taxonomy" id="86416"/>
    <lineage>
        <taxon>Bacteria</taxon>
        <taxon>Bacillati</taxon>
        <taxon>Bacillota</taxon>
        <taxon>Clostridia</taxon>
        <taxon>Eubacteriales</taxon>
        <taxon>Clostridiaceae</taxon>
        <taxon>Clostridium</taxon>
    </lineage>
</organism>
<reference evidence="2 3" key="1">
    <citation type="submission" date="2012-01" db="EMBL/GenBank/DDBJ databases">
        <title>Complete sequence of chromosome of Clostridium pasteurianum BC1.</title>
        <authorList>
            <consortium name="US DOE Joint Genome Institute"/>
            <person name="Lucas S."/>
            <person name="Han J."/>
            <person name="Lapidus A."/>
            <person name="Cheng J.-F."/>
            <person name="Goodwin L."/>
            <person name="Pitluck S."/>
            <person name="Peters L."/>
            <person name="Mikhailova N."/>
            <person name="Teshima H."/>
            <person name="Detter J.C."/>
            <person name="Han C."/>
            <person name="Tapia R."/>
            <person name="Land M."/>
            <person name="Hauser L."/>
            <person name="Kyrpides N."/>
            <person name="Ivanova N."/>
            <person name="Pagani I."/>
            <person name="Dunn J."/>
            <person name="Taghavi S."/>
            <person name="Francis A."/>
            <person name="van der Lelie D."/>
            <person name="Woyke T."/>
        </authorList>
    </citation>
    <scope>NUCLEOTIDE SEQUENCE [LARGE SCALE GENOMIC DNA]</scope>
    <source>
        <strain evidence="2 3">BC1</strain>
    </source>
</reference>
<dbReference type="OrthoDB" id="1932203at2"/>
<keyword evidence="3" id="KW-1185">Reference proteome</keyword>
<dbReference type="PATRIC" id="fig|86416.3.peg.163"/>
<evidence type="ECO:0000259" key="1">
    <source>
        <dbReference type="PROSITE" id="PS50846"/>
    </source>
</evidence>